<dbReference type="AlphaFoldDB" id="A0A0F8W616"/>
<comment type="caution">
    <text evidence="1">The sequence shown here is derived from an EMBL/GenBank/DDBJ whole genome shotgun (WGS) entry which is preliminary data.</text>
</comment>
<protein>
    <submittedName>
        <fullName evidence="1">Uncharacterized protein</fullName>
    </submittedName>
</protein>
<sequence length="82" mass="9446">DSRSIEAIMKAREEQRGIKTVPHGMKHKGKVNSAYYRIEIKAWLVGGPWVVVITSVVRRQKGPKGQELKPIYWKETRETRSA</sequence>
<feature type="non-terminal residue" evidence="1">
    <location>
        <position position="1"/>
    </location>
</feature>
<reference evidence="1" key="1">
    <citation type="journal article" date="2015" name="Nature">
        <title>Complex archaea that bridge the gap between prokaryotes and eukaryotes.</title>
        <authorList>
            <person name="Spang A."/>
            <person name="Saw J.H."/>
            <person name="Jorgensen S.L."/>
            <person name="Zaremba-Niedzwiedzka K."/>
            <person name="Martijn J."/>
            <person name="Lind A.E."/>
            <person name="van Eijk R."/>
            <person name="Schleper C."/>
            <person name="Guy L."/>
            <person name="Ettema T.J."/>
        </authorList>
    </citation>
    <scope>NUCLEOTIDE SEQUENCE</scope>
</reference>
<accession>A0A0F8W616</accession>
<organism evidence="1">
    <name type="scientific">marine sediment metagenome</name>
    <dbReference type="NCBI Taxonomy" id="412755"/>
    <lineage>
        <taxon>unclassified sequences</taxon>
        <taxon>metagenomes</taxon>
        <taxon>ecological metagenomes</taxon>
    </lineage>
</organism>
<proteinExistence type="predicted"/>
<name>A0A0F8W616_9ZZZZ</name>
<evidence type="ECO:0000313" key="1">
    <source>
        <dbReference type="EMBL" id="KKK52023.1"/>
    </source>
</evidence>
<gene>
    <name evidence="1" type="ORF">LCGC14_3109110</name>
</gene>
<dbReference type="EMBL" id="LAZR01067226">
    <property type="protein sequence ID" value="KKK52023.1"/>
    <property type="molecule type" value="Genomic_DNA"/>
</dbReference>